<gene>
    <name evidence="2" type="ORF">ACFQ4C_29000</name>
</gene>
<evidence type="ECO:0000256" key="1">
    <source>
        <dbReference type="SAM" id="SignalP"/>
    </source>
</evidence>
<feature type="chain" id="PRO_5045418745" evidence="1">
    <location>
        <begin position="21"/>
        <end position="236"/>
    </location>
</feature>
<organism evidence="2 3">
    <name type="scientific">Larkinella insperata</name>
    <dbReference type="NCBI Taxonomy" id="332158"/>
    <lineage>
        <taxon>Bacteria</taxon>
        <taxon>Pseudomonadati</taxon>
        <taxon>Bacteroidota</taxon>
        <taxon>Cytophagia</taxon>
        <taxon>Cytophagales</taxon>
        <taxon>Spirosomataceae</taxon>
        <taxon>Larkinella</taxon>
    </lineage>
</organism>
<dbReference type="Proteomes" id="UP001597116">
    <property type="component" value="Unassembled WGS sequence"/>
</dbReference>
<feature type="signal peptide" evidence="1">
    <location>
        <begin position="1"/>
        <end position="20"/>
    </location>
</feature>
<protein>
    <submittedName>
        <fullName evidence="2">Uncharacterized protein</fullName>
    </submittedName>
</protein>
<sequence>MKTILLIVAMGFFNPVRLWAQTLPTIRVKGGPNWQRSVPFPERYRYPDFRTGTLTYLNGLTATGRFNYNILIGEMQFIDPRGDTLALANETTIRSVQVAEVAFLYDQKYGFMEVTAEYLPVKLAMKPIFKTVRAEKNGAYNQSSGTSSITQYKSFVGSTGQLARLGQEGDLLLEKDVVYLVIDQNNRFHRLSKGTILKIFSKNKSAIEAYLKTESIDFKKERDLRKLLQFCSELSS</sequence>
<name>A0ABW3QF85_9BACT</name>
<keyword evidence="3" id="KW-1185">Reference proteome</keyword>
<reference evidence="3" key="1">
    <citation type="journal article" date="2019" name="Int. J. Syst. Evol. Microbiol.">
        <title>The Global Catalogue of Microorganisms (GCM) 10K type strain sequencing project: providing services to taxonomists for standard genome sequencing and annotation.</title>
        <authorList>
            <consortium name="The Broad Institute Genomics Platform"/>
            <consortium name="The Broad Institute Genome Sequencing Center for Infectious Disease"/>
            <person name="Wu L."/>
            <person name="Ma J."/>
        </authorList>
    </citation>
    <scope>NUCLEOTIDE SEQUENCE [LARGE SCALE GENOMIC DNA]</scope>
    <source>
        <strain evidence="3">CCUG 55608</strain>
    </source>
</reference>
<dbReference type="EMBL" id="JBHTLP010000024">
    <property type="protein sequence ID" value="MFD1145204.1"/>
    <property type="molecule type" value="Genomic_DNA"/>
</dbReference>
<evidence type="ECO:0000313" key="3">
    <source>
        <dbReference type="Proteomes" id="UP001597116"/>
    </source>
</evidence>
<dbReference type="RefSeq" id="WP_265988424.1">
    <property type="nucleotide sequence ID" value="NZ_CP110973.1"/>
</dbReference>
<proteinExistence type="predicted"/>
<comment type="caution">
    <text evidence="2">The sequence shown here is derived from an EMBL/GenBank/DDBJ whole genome shotgun (WGS) entry which is preliminary data.</text>
</comment>
<accession>A0ABW3QF85</accession>
<evidence type="ECO:0000313" key="2">
    <source>
        <dbReference type="EMBL" id="MFD1145204.1"/>
    </source>
</evidence>
<keyword evidence="1" id="KW-0732">Signal</keyword>